<comment type="cofactor">
    <cofactor evidence="1">
        <name>pyridoxal 5'-phosphate</name>
        <dbReference type="ChEBI" id="CHEBI:597326"/>
    </cofactor>
</comment>
<protein>
    <recommendedName>
        <fullName evidence="8">Branched-chain-amino-acid transaminase</fullName>
    </recommendedName>
</protein>
<dbReference type="PANTHER" id="PTHR42825:SF2">
    <property type="entry name" value="BRANCHED-CHAIN-AMINO-ACID AMINOTRANSFERASE 3, CHLOROPLASTIC-RELATED"/>
    <property type="match status" value="1"/>
</dbReference>
<evidence type="ECO:0000256" key="4">
    <source>
        <dbReference type="ARBA" id="ARBA00022679"/>
    </source>
</evidence>
<evidence type="ECO:0000256" key="5">
    <source>
        <dbReference type="ARBA" id="ARBA00022898"/>
    </source>
</evidence>
<dbReference type="Pfam" id="PF01063">
    <property type="entry name" value="Aminotran_4"/>
    <property type="match status" value="1"/>
</dbReference>
<dbReference type="InterPro" id="IPR005786">
    <property type="entry name" value="B_amino_transII"/>
</dbReference>
<organism evidence="7">
    <name type="scientific">Aplanochytrium stocchinoi</name>
    <dbReference type="NCBI Taxonomy" id="215587"/>
    <lineage>
        <taxon>Eukaryota</taxon>
        <taxon>Sar</taxon>
        <taxon>Stramenopiles</taxon>
        <taxon>Bigyra</taxon>
        <taxon>Labyrinthulomycetes</taxon>
        <taxon>Thraustochytrida</taxon>
        <taxon>Thraustochytriidae</taxon>
        <taxon>Aplanochytrium</taxon>
    </lineage>
</organism>
<keyword evidence="4" id="KW-0808">Transferase</keyword>
<dbReference type="PIRSF" id="PIRSF006468">
    <property type="entry name" value="BCAT1"/>
    <property type="match status" value="1"/>
</dbReference>
<dbReference type="CDD" id="cd01557">
    <property type="entry name" value="BCAT_beta_family"/>
    <property type="match status" value="1"/>
</dbReference>
<gene>
    <name evidence="7" type="ORF">ASTO00021_LOCUS1794</name>
</gene>
<dbReference type="InterPro" id="IPR043131">
    <property type="entry name" value="BCAT-like_N"/>
</dbReference>
<name>A0A7S3LII5_9STRA</name>
<dbReference type="Gene3D" id="3.20.10.10">
    <property type="entry name" value="D-amino Acid Aminotransferase, subunit A, domain 2"/>
    <property type="match status" value="1"/>
</dbReference>
<dbReference type="PANTHER" id="PTHR42825">
    <property type="entry name" value="AMINO ACID AMINOTRANSFERASE"/>
    <property type="match status" value="1"/>
</dbReference>
<comment type="similarity">
    <text evidence="2">Belongs to the class-IV pyridoxal-phosphate-dependent aminotransferase family.</text>
</comment>
<accession>A0A7S3LII5</accession>
<dbReference type="EMBL" id="HBIN01002686">
    <property type="protein sequence ID" value="CAE0431457.1"/>
    <property type="molecule type" value="Transcribed_RNA"/>
</dbReference>
<dbReference type="GO" id="GO:0009081">
    <property type="term" value="P:branched-chain amino acid metabolic process"/>
    <property type="evidence" value="ECO:0007669"/>
    <property type="project" value="InterPro"/>
</dbReference>
<dbReference type="InterPro" id="IPR033939">
    <property type="entry name" value="BCAT_family"/>
</dbReference>
<keyword evidence="3" id="KW-0032">Aminotransferase</keyword>
<evidence type="ECO:0000256" key="2">
    <source>
        <dbReference type="ARBA" id="ARBA00009320"/>
    </source>
</evidence>
<dbReference type="Gene3D" id="3.30.470.10">
    <property type="match status" value="1"/>
</dbReference>
<evidence type="ECO:0000256" key="3">
    <source>
        <dbReference type="ARBA" id="ARBA00022576"/>
    </source>
</evidence>
<dbReference type="AlphaFoldDB" id="A0A7S3LII5"/>
<dbReference type="NCBIfam" id="TIGR01123">
    <property type="entry name" value="ilvE_II"/>
    <property type="match status" value="1"/>
</dbReference>
<sequence length="398" mass="43004">MVSSLKGGGNLLCGLLSKSAKTPGSSSSIRSGLGLTSYRSFGTLKRQTVERKTEEPVDPKTIKWDSLGFNYTPTKGVVVYDHKDGKWGEGRIQGPYLELHLMSNVLHYGQAIFEGLKAFHQKDGKVALFNPLENAKRLRSGCKRLGMPEISDEIFLEALTNAVEENVDYVPPYGSGGSMYLRPVLFGHGAKLGLGKAPEYCFAVMASPVGNYYSGGLQAVDACVIEGYDRAAPFGVGNVKCAGNYAADVVPASEAAAAGYPIGLYLDAKEHKYIEEFSTSNFVAVSGDKSTYITPKSDSILPSITNIMLRQLARDRGMQVEERPVEFSELNSFSQVAACGTAVIVTPIKSITKGAVKVEIGEDFDELSALYKDVRALQTGDKEDVHGWCTKVTDKPLP</sequence>
<dbReference type="InterPro" id="IPR043132">
    <property type="entry name" value="BCAT-like_C"/>
</dbReference>
<evidence type="ECO:0000256" key="1">
    <source>
        <dbReference type="ARBA" id="ARBA00001933"/>
    </source>
</evidence>
<dbReference type="NCBIfam" id="NF009897">
    <property type="entry name" value="PRK13357.1"/>
    <property type="match status" value="1"/>
</dbReference>
<feature type="modified residue" description="N6-(pyridoxal phosphate)lysine" evidence="6">
    <location>
        <position position="240"/>
    </location>
</feature>
<proteinExistence type="inferred from homology"/>
<evidence type="ECO:0000313" key="7">
    <source>
        <dbReference type="EMBL" id="CAE0431457.1"/>
    </source>
</evidence>
<keyword evidence="5" id="KW-0663">Pyridoxal phosphate</keyword>
<dbReference type="InterPro" id="IPR036038">
    <property type="entry name" value="Aminotransferase-like"/>
</dbReference>
<dbReference type="SUPFAM" id="SSF56752">
    <property type="entry name" value="D-aminoacid aminotransferase-like PLP-dependent enzymes"/>
    <property type="match status" value="1"/>
</dbReference>
<evidence type="ECO:0000256" key="6">
    <source>
        <dbReference type="PIRSR" id="PIRSR006468-1"/>
    </source>
</evidence>
<dbReference type="GO" id="GO:0004084">
    <property type="term" value="F:branched-chain-amino-acid transaminase activity"/>
    <property type="evidence" value="ECO:0007669"/>
    <property type="project" value="InterPro"/>
</dbReference>
<evidence type="ECO:0008006" key="8">
    <source>
        <dbReference type="Google" id="ProtNLM"/>
    </source>
</evidence>
<dbReference type="InterPro" id="IPR001544">
    <property type="entry name" value="Aminotrans_IV"/>
</dbReference>
<reference evidence="7" key="1">
    <citation type="submission" date="2021-01" db="EMBL/GenBank/DDBJ databases">
        <authorList>
            <person name="Corre E."/>
            <person name="Pelletier E."/>
            <person name="Niang G."/>
            <person name="Scheremetjew M."/>
            <person name="Finn R."/>
            <person name="Kale V."/>
            <person name="Holt S."/>
            <person name="Cochrane G."/>
            <person name="Meng A."/>
            <person name="Brown T."/>
            <person name="Cohen L."/>
        </authorList>
    </citation>
    <scope>NUCLEOTIDE SEQUENCE</scope>
    <source>
        <strain evidence="7">GSBS06</strain>
    </source>
</reference>